<protein>
    <submittedName>
        <fullName evidence="5">TatD family deoxyribonuclease</fullName>
    </submittedName>
</protein>
<gene>
    <name evidence="5" type="ORF">DYY88_14650</name>
</gene>
<keyword evidence="3" id="KW-0378">Hydrolase</keyword>
<dbReference type="NCBIfam" id="NF041926">
    <property type="entry name" value="QatD"/>
    <property type="match status" value="1"/>
</dbReference>
<dbReference type="EMBL" id="QVFV01000003">
    <property type="protein sequence ID" value="RZM77812.1"/>
    <property type="molecule type" value="Genomic_DNA"/>
</dbReference>
<name>A0A4Q7E627_9CYAN</name>
<evidence type="ECO:0000313" key="5">
    <source>
        <dbReference type="EMBL" id="RZM77812.1"/>
    </source>
</evidence>
<dbReference type="PANTHER" id="PTHR46317:SF1">
    <property type="entry name" value="HYDROLASE, TATD FAMILY"/>
    <property type="match status" value="1"/>
</dbReference>
<feature type="binding site" evidence="4">
    <location>
        <position position="132"/>
    </location>
    <ligand>
        <name>a divalent metal cation</name>
        <dbReference type="ChEBI" id="CHEBI:60240"/>
        <label>2</label>
    </ligand>
</feature>
<dbReference type="AlphaFoldDB" id="A0A4Q7E627"/>
<dbReference type="InterPro" id="IPR001130">
    <property type="entry name" value="TatD-like"/>
</dbReference>
<dbReference type="Proteomes" id="UP000292459">
    <property type="component" value="Unassembled WGS sequence"/>
</dbReference>
<organism evidence="5 6">
    <name type="scientific">Leptolyngbya iicbica LK</name>
    <dbReference type="NCBI Taxonomy" id="2294035"/>
    <lineage>
        <taxon>Bacteria</taxon>
        <taxon>Bacillati</taxon>
        <taxon>Cyanobacteriota</taxon>
        <taxon>Cyanophyceae</taxon>
        <taxon>Leptolyngbyales</taxon>
        <taxon>Leptolyngbyaceae</taxon>
        <taxon>Leptolyngbya group</taxon>
        <taxon>Leptolyngbya</taxon>
        <taxon>Leptolyngbya iicbica</taxon>
    </lineage>
</organism>
<feature type="binding site" evidence="4">
    <location>
        <position position="15"/>
    </location>
    <ligand>
        <name>a divalent metal cation</name>
        <dbReference type="ChEBI" id="CHEBI:60240"/>
        <label>1</label>
    </ligand>
</feature>
<dbReference type="PANTHER" id="PTHR46317">
    <property type="entry name" value="HYDROLASE OF PHP SUPERFAMILY-RELATED PROTEIN"/>
    <property type="match status" value="1"/>
</dbReference>
<evidence type="ECO:0000256" key="3">
    <source>
        <dbReference type="ARBA" id="ARBA00022801"/>
    </source>
</evidence>
<dbReference type="PIRSF" id="PIRSF005902">
    <property type="entry name" value="DNase_TatD"/>
    <property type="match status" value="1"/>
</dbReference>
<dbReference type="InterPro" id="IPR049677">
    <property type="entry name" value="QatD"/>
</dbReference>
<reference evidence="5 6" key="1">
    <citation type="submission" date="2018-11" db="EMBL/GenBank/DDBJ databases">
        <title>Whole genome sequencing of an environmental sample.</title>
        <authorList>
            <person name="Sarangi A.N."/>
            <person name="Singh D."/>
            <person name="Tripathy S."/>
        </authorList>
    </citation>
    <scope>NUCLEOTIDE SEQUENCE [LARGE SCALE GENOMIC DNA]</scope>
    <source>
        <strain evidence="5 6">Lakshadweep</strain>
    </source>
</reference>
<sequence>MGILILEHRKLVDFHCHLDLFPNHLELLRECEELGIKTLTVTNAPRVWRQNQLFAQDCQHVRVALGLHPQLAHAYGNELNLFEQYLSETRYIGEVGLDGASGYSDSLDIQRKIFQKILRLCAQSGGKILTIHSRRAAREVIELIGTHLPPHKGRAVLHWFTGSTKEASLAVETGCYFSVNIKMLTSPQKIKLIERIPQDKILTESDGPFIKTGKSIMSPKDIGKVIEKLASIWSTDETSAALIVRNNLKNLLS</sequence>
<keyword evidence="2 4" id="KW-0479">Metal-binding</keyword>
<evidence type="ECO:0000256" key="4">
    <source>
        <dbReference type="PIRSR" id="PIRSR005902-1"/>
    </source>
</evidence>
<dbReference type="Pfam" id="PF01026">
    <property type="entry name" value="TatD_DNase"/>
    <property type="match status" value="1"/>
</dbReference>
<feature type="binding site" evidence="4">
    <location>
        <position position="17"/>
    </location>
    <ligand>
        <name>a divalent metal cation</name>
        <dbReference type="ChEBI" id="CHEBI:60240"/>
        <label>1</label>
    </ligand>
</feature>
<evidence type="ECO:0000256" key="1">
    <source>
        <dbReference type="ARBA" id="ARBA00009275"/>
    </source>
</evidence>
<feature type="binding site" evidence="4">
    <location>
        <position position="158"/>
    </location>
    <ligand>
        <name>a divalent metal cation</name>
        <dbReference type="ChEBI" id="CHEBI:60240"/>
        <label>2</label>
    </ligand>
</feature>
<dbReference type="OrthoDB" id="9810005at2"/>
<proteinExistence type="inferred from homology"/>
<dbReference type="InterPro" id="IPR032466">
    <property type="entry name" value="Metal_Hydrolase"/>
</dbReference>
<evidence type="ECO:0000256" key="2">
    <source>
        <dbReference type="ARBA" id="ARBA00022723"/>
    </source>
</evidence>
<feature type="binding site" evidence="4">
    <location>
        <position position="206"/>
    </location>
    <ligand>
        <name>a divalent metal cation</name>
        <dbReference type="ChEBI" id="CHEBI:60240"/>
        <label>1</label>
    </ligand>
</feature>
<dbReference type="GO" id="GO:0046872">
    <property type="term" value="F:metal ion binding"/>
    <property type="evidence" value="ECO:0007669"/>
    <property type="project" value="UniProtKB-KW"/>
</dbReference>
<comment type="similarity">
    <text evidence="1">Belongs to the metallo-dependent hydrolases superfamily. TatD-type hydrolase family.</text>
</comment>
<dbReference type="Gene3D" id="3.20.20.140">
    <property type="entry name" value="Metal-dependent hydrolases"/>
    <property type="match status" value="1"/>
</dbReference>
<feature type="binding site" evidence="4">
    <location>
        <position position="94"/>
    </location>
    <ligand>
        <name>a divalent metal cation</name>
        <dbReference type="ChEBI" id="CHEBI:60240"/>
        <label>1</label>
    </ligand>
</feature>
<keyword evidence="6" id="KW-1185">Reference proteome</keyword>
<evidence type="ECO:0000313" key="6">
    <source>
        <dbReference type="Proteomes" id="UP000292459"/>
    </source>
</evidence>
<accession>A0A4Q7E627</accession>
<comment type="caution">
    <text evidence="5">The sequence shown here is derived from an EMBL/GenBank/DDBJ whole genome shotgun (WGS) entry which is preliminary data.</text>
</comment>
<dbReference type="SUPFAM" id="SSF51556">
    <property type="entry name" value="Metallo-dependent hydrolases"/>
    <property type="match status" value="1"/>
</dbReference>
<dbReference type="GO" id="GO:0016788">
    <property type="term" value="F:hydrolase activity, acting on ester bonds"/>
    <property type="evidence" value="ECO:0007669"/>
    <property type="project" value="InterPro"/>
</dbReference>